<dbReference type="AlphaFoldDB" id="A0A4S8PNC5"/>
<dbReference type="GO" id="GO:0016787">
    <property type="term" value="F:hydrolase activity"/>
    <property type="evidence" value="ECO:0007669"/>
    <property type="project" value="UniProtKB-KW"/>
</dbReference>
<feature type="domain" description="Cell wall hydrolase SleB" evidence="1">
    <location>
        <begin position="265"/>
        <end position="375"/>
    </location>
</feature>
<organism evidence="2 3">
    <name type="scientific">Rhizobium rosettiformans W3</name>
    <dbReference type="NCBI Taxonomy" id="538378"/>
    <lineage>
        <taxon>Bacteria</taxon>
        <taxon>Pseudomonadati</taxon>
        <taxon>Pseudomonadota</taxon>
        <taxon>Alphaproteobacteria</taxon>
        <taxon>Hyphomicrobiales</taxon>
        <taxon>Rhizobiaceae</taxon>
        <taxon>Rhizobium/Agrobacterium group</taxon>
        <taxon>Rhizobium</taxon>
    </lineage>
</organism>
<dbReference type="Gene3D" id="1.10.10.2520">
    <property type="entry name" value="Cell wall hydrolase SleB, domain 1"/>
    <property type="match status" value="1"/>
</dbReference>
<protein>
    <submittedName>
        <fullName evidence="2">Cell wall hydrolase</fullName>
    </submittedName>
</protein>
<evidence type="ECO:0000259" key="1">
    <source>
        <dbReference type="Pfam" id="PF07486"/>
    </source>
</evidence>
<gene>
    <name evidence="2" type="ORF">FAA86_20755</name>
</gene>
<reference evidence="2 3" key="1">
    <citation type="submission" date="2019-04" db="EMBL/GenBank/DDBJ databases">
        <title>genome sequence of strain W3.</title>
        <authorList>
            <person name="Gao J."/>
            <person name="Sun J."/>
        </authorList>
    </citation>
    <scope>NUCLEOTIDE SEQUENCE [LARGE SCALE GENOMIC DNA]</scope>
    <source>
        <strain evidence="2 3">W3</strain>
    </source>
</reference>
<name>A0A4S8PNC5_9HYPH</name>
<dbReference type="Proteomes" id="UP000307378">
    <property type="component" value="Unassembled WGS sequence"/>
</dbReference>
<dbReference type="InterPro" id="IPR011105">
    <property type="entry name" value="Cell_wall_hydrolase_SleB"/>
</dbReference>
<proteinExistence type="predicted"/>
<comment type="caution">
    <text evidence="2">The sequence shown here is derived from an EMBL/GenBank/DDBJ whole genome shotgun (WGS) entry which is preliminary data.</text>
</comment>
<evidence type="ECO:0000313" key="2">
    <source>
        <dbReference type="EMBL" id="THV32393.1"/>
    </source>
</evidence>
<dbReference type="RefSeq" id="WP_136542916.1">
    <property type="nucleotide sequence ID" value="NZ_STGU01000016.1"/>
</dbReference>
<dbReference type="InterPro" id="IPR042047">
    <property type="entry name" value="SleB_dom1"/>
</dbReference>
<evidence type="ECO:0000313" key="3">
    <source>
        <dbReference type="Proteomes" id="UP000307378"/>
    </source>
</evidence>
<keyword evidence="2" id="KW-0378">Hydrolase</keyword>
<dbReference type="Pfam" id="PF07486">
    <property type="entry name" value="Hydrolase_2"/>
    <property type="match status" value="1"/>
</dbReference>
<sequence length="383" mass="41709">MRSKPKVAFERRSSNGHRRVLAILGASWFVFGFASPTGIQGTRSELGISPDPNRWAAYVERADDCSHLQELRLSNVAIPAQDGNFDLVLGGKRLNLHDGQGLSLSSQRVVEEAKKPRLVSVALRTRSDSSRGQQELASWIFSSGTDTSYLLRGFSTQSDPEMVAGQSTFHSPADDRLVGVPTALAELVTNDGADILATAYAPKDDFHTPANPFAALLGSDETAGRFVPPTAEGDHDWMKQPLPGTVFSAAEQKCLATAIYFEARGEEVRGQAAVAQVILNRVRNPAYPATVCDVVYQNDNWINKCQFSFACDGIPDVIADRGAYRLAKDVAMAVSGGKVFLPEVASSTHYNATYVSPRWARSMERMTQIGSHIFYRTFGGGWS</sequence>
<dbReference type="EMBL" id="STGU01000016">
    <property type="protein sequence ID" value="THV32393.1"/>
    <property type="molecule type" value="Genomic_DNA"/>
</dbReference>
<accession>A0A4S8PNC5</accession>